<evidence type="ECO:0000256" key="11">
    <source>
        <dbReference type="ARBA" id="ARBA00023136"/>
    </source>
</evidence>
<dbReference type="GO" id="GO:0016020">
    <property type="term" value="C:membrane"/>
    <property type="evidence" value="ECO:0007669"/>
    <property type="project" value="UniProtKB-SubCell"/>
</dbReference>
<dbReference type="InterPro" id="IPR000172">
    <property type="entry name" value="GMC_OxRdtase_N"/>
</dbReference>
<keyword evidence="8" id="KW-0274">FAD</keyword>
<evidence type="ECO:0000256" key="13">
    <source>
        <dbReference type="PIRSR" id="PIRSR028937-1"/>
    </source>
</evidence>
<dbReference type="InterPro" id="IPR003953">
    <property type="entry name" value="FAD-dep_OxRdtase_2_FAD-bd"/>
</dbReference>
<keyword evidence="6" id="KW-0285">Flavoprotein</keyword>
<evidence type="ECO:0000256" key="2">
    <source>
        <dbReference type="ARBA" id="ARBA00003842"/>
    </source>
</evidence>
<dbReference type="GO" id="GO:0050660">
    <property type="term" value="F:flavin adenine dinucleotide binding"/>
    <property type="evidence" value="ECO:0007669"/>
    <property type="project" value="InterPro"/>
</dbReference>
<evidence type="ECO:0000256" key="5">
    <source>
        <dbReference type="ARBA" id="ARBA00013125"/>
    </source>
</evidence>
<evidence type="ECO:0000259" key="16">
    <source>
        <dbReference type="Pfam" id="PF05199"/>
    </source>
</evidence>
<dbReference type="PANTHER" id="PTHR46056">
    <property type="entry name" value="LONG-CHAIN-ALCOHOL OXIDASE"/>
    <property type="match status" value="1"/>
</dbReference>
<keyword evidence="18" id="KW-1185">Reference proteome</keyword>
<dbReference type="EC" id="1.1.3.20" evidence="5 12"/>
<keyword evidence="11" id="KW-0472">Membrane</keyword>
<dbReference type="Gene3D" id="3.50.50.60">
    <property type="entry name" value="FAD/NAD(P)-binding domain"/>
    <property type="match status" value="2"/>
</dbReference>
<dbReference type="InterPro" id="IPR007867">
    <property type="entry name" value="GMC_OxRtase_C"/>
</dbReference>
<evidence type="ECO:0000256" key="9">
    <source>
        <dbReference type="ARBA" id="ARBA00022989"/>
    </source>
</evidence>
<dbReference type="SUPFAM" id="SSF51905">
    <property type="entry name" value="FAD/NAD(P)-binding domain"/>
    <property type="match status" value="1"/>
</dbReference>
<comment type="function">
    <text evidence="2">Long-chain fatty alcohol oxidase involved in the omega-oxidation pathway of lipid degradation.</text>
</comment>
<dbReference type="EMBL" id="JAWHQM010000012">
    <property type="protein sequence ID" value="KAK5629626.1"/>
    <property type="molecule type" value="Genomic_DNA"/>
</dbReference>
<feature type="domain" description="Glucose-methanol-choline oxidoreductase C-terminal" evidence="16">
    <location>
        <begin position="584"/>
        <end position="745"/>
    </location>
</feature>
<evidence type="ECO:0000256" key="3">
    <source>
        <dbReference type="ARBA" id="ARBA00004370"/>
    </source>
</evidence>
<feature type="active site" description="Proton acceptor" evidence="13">
    <location>
        <position position="693"/>
    </location>
</feature>
<evidence type="ECO:0000256" key="1">
    <source>
        <dbReference type="ARBA" id="ARBA00000920"/>
    </source>
</evidence>
<dbReference type="Pfam" id="PF05199">
    <property type="entry name" value="GMC_oxred_C"/>
    <property type="match status" value="1"/>
</dbReference>
<organism evidence="17 18">
    <name type="scientific">Xylaria bambusicola</name>
    <dbReference type="NCBI Taxonomy" id="326684"/>
    <lineage>
        <taxon>Eukaryota</taxon>
        <taxon>Fungi</taxon>
        <taxon>Dikarya</taxon>
        <taxon>Ascomycota</taxon>
        <taxon>Pezizomycotina</taxon>
        <taxon>Sordariomycetes</taxon>
        <taxon>Xylariomycetidae</taxon>
        <taxon>Xylariales</taxon>
        <taxon>Xylariaceae</taxon>
        <taxon>Xylaria</taxon>
    </lineage>
</organism>
<evidence type="ECO:0000256" key="8">
    <source>
        <dbReference type="ARBA" id="ARBA00022827"/>
    </source>
</evidence>
<comment type="catalytic activity">
    <reaction evidence="1 12">
        <text>a long-chain primary fatty alcohol + O2 = a long-chain fatty aldehyde + H2O2</text>
        <dbReference type="Rhea" id="RHEA:22756"/>
        <dbReference type="ChEBI" id="CHEBI:15379"/>
        <dbReference type="ChEBI" id="CHEBI:16240"/>
        <dbReference type="ChEBI" id="CHEBI:17176"/>
        <dbReference type="ChEBI" id="CHEBI:77396"/>
        <dbReference type="EC" id="1.1.3.20"/>
    </reaction>
</comment>
<gene>
    <name evidence="17" type="ORF">RRF57_005341</name>
</gene>
<dbReference type="InterPro" id="IPR012400">
    <property type="entry name" value="Long_Oxdase"/>
</dbReference>
<proteinExistence type="inferred from homology"/>
<evidence type="ECO:0000256" key="4">
    <source>
        <dbReference type="ARBA" id="ARBA00010790"/>
    </source>
</evidence>
<evidence type="ECO:0000256" key="6">
    <source>
        <dbReference type="ARBA" id="ARBA00022630"/>
    </source>
</evidence>
<evidence type="ECO:0000256" key="7">
    <source>
        <dbReference type="ARBA" id="ARBA00022692"/>
    </source>
</evidence>
<comment type="similarity">
    <text evidence="4 12">Belongs to the GMC oxidoreductase family.</text>
</comment>
<sequence length="765" mass="84517">MGENRSRDLDATTTTKYPGHIADLRDSFGQQQWQTLLALLDAITPSIAVESEVTDSKNQLRITETQCLEVYEHIKRNLRNAPNYEKFKAYLRSRPVSSPEYIQYTKRFVGHLPKSAQKELSRLLTVLDTQLGSLLATGYRLPLKDQPVHVREAIFQSWSRAWLRIFPQMASPFMILGKLAFTQFDPLFRELNDYTDFSNSYKPGPSFDYRFMQFTAGDKPALLDVDVIIVGSGCGGGVCAKNLAEAGYDVLVVDKGYYFPPSQLPMTTEAANEFLFEGHTPIQTDDRCMSIVSGSTWGGGGTINWSVSLLPQGYVRQEWADAGLDFFTTQEFQHCLDRVCSFMGVSDQHIRHNHGAQVILEGARKLGWHAKACPQNTNGAEHYCGSCYHGCGTGEKQGPAVSWLPAASRAGARFIEGLEVSRIMFDKKRGSNNAVGIVGKWTSRDKDGGLSVPESERVQRTIRVKAKKVIVSCGSLQSPLLLTRSGLKNKQIGKNLYLHPTTSVRATFDKDVKGWEGGIITSICTPFENLDGKGHGAKIETNIMLPYVLLYNHPYENGLQWKLDALRARQMNNFISIAHDRDTGYVYPDPDDGRPRIAYTTSAFDRGNLLTGVVGIVKLCYIQGATEIWTGIPGIPSFKRTKPLPTTTGPDSSTSYDETNFDQGINDPEFSAWVKLIEKTGLSSPLAQFACAHQMGSCRMSTKPQDGVVDPKGKVWGAQNLYVADASVFPSASGVNPMITNMGIADYISRGIANELKNSASRASL</sequence>
<keyword evidence="7" id="KW-0812">Transmembrane</keyword>
<comment type="caution">
    <text evidence="17">The sequence shown here is derived from an EMBL/GenBank/DDBJ whole genome shotgun (WGS) entry which is preliminary data.</text>
</comment>
<dbReference type="Proteomes" id="UP001305414">
    <property type="component" value="Unassembled WGS sequence"/>
</dbReference>
<evidence type="ECO:0000259" key="14">
    <source>
        <dbReference type="Pfam" id="PF00732"/>
    </source>
</evidence>
<reference evidence="17 18" key="1">
    <citation type="submission" date="2023-10" db="EMBL/GenBank/DDBJ databases">
        <title>Draft genome sequence of Xylaria bambusicola isolate GMP-LS, the root and basal stem rot pathogen of sugarcane in Indonesia.</title>
        <authorList>
            <person name="Selvaraj P."/>
            <person name="Muralishankar V."/>
            <person name="Muruganantham S."/>
            <person name="Sp S."/>
            <person name="Haryani S."/>
            <person name="Lau K.J.X."/>
            <person name="Naqvi N.I."/>
        </authorList>
    </citation>
    <scope>NUCLEOTIDE SEQUENCE [LARGE SCALE GENOMIC DNA]</scope>
    <source>
        <strain evidence="17">GMP-LS</strain>
    </source>
</reference>
<keyword evidence="10 12" id="KW-0560">Oxidoreductase</keyword>
<evidence type="ECO:0000256" key="12">
    <source>
        <dbReference type="PIRNR" id="PIRNR028937"/>
    </source>
</evidence>
<evidence type="ECO:0000313" key="18">
    <source>
        <dbReference type="Proteomes" id="UP001305414"/>
    </source>
</evidence>
<evidence type="ECO:0000256" key="10">
    <source>
        <dbReference type="ARBA" id="ARBA00023002"/>
    </source>
</evidence>
<dbReference type="Pfam" id="PF00732">
    <property type="entry name" value="GMC_oxred_N"/>
    <property type="match status" value="1"/>
</dbReference>
<feature type="domain" description="Glucose-methanol-choline oxidoreductase N-terminal" evidence="14">
    <location>
        <begin position="274"/>
        <end position="500"/>
    </location>
</feature>
<dbReference type="PANTHER" id="PTHR46056:SF12">
    <property type="entry name" value="LONG-CHAIN-ALCOHOL OXIDASE"/>
    <property type="match status" value="1"/>
</dbReference>
<accession>A0AAN7UND1</accession>
<evidence type="ECO:0000313" key="17">
    <source>
        <dbReference type="EMBL" id="KAK5629626.1"/>
    </source>
</evidence>
<dbReference type="Pfam" id="PF00890">
    <property type="entry name" value="FAD_binding_2"/>
    <property type="match status" value="1"/>
</dbReference>
<dbReference type="GO" id="GO:0046577">
    <property type="term" value="F:long-chain-alcohol oxidase activity"/>
    <property type="evidence" value="ECO:0007669"/>
    <property type="project" value="UniProtKB-EC"/>
</dbReference>
<evidence type="ECO:0000259" key="15">
    <source>
        <dbReference type="Pfam" id="PF00890"/>
    </source>
</evidence>
<name>A0AAN7UND1_9PEZI</name>
<dbReference type="InterPro" id="IPR036188">
    <property type="entry name" value="FAD/NAD-bd_sf"/>
</dbReference>
<dbReference type="AlphaFoldDB" id="A0AAN7UND1"/>
<dbReference type="PIRSF" id="PIRSF028937">
    <property type="entry name" value="Lg_Ch_AO"/>
    <property type="match status" value="1"/>
</dbReference>
<protein>
    <recommendedName>
        <fullName evidence="5 12">Long-chain-alcohol oxidase</fullName>
        <ecNumber evidence="5 12">1.1.3.20</ecNumber>
    </recommendedName>
</protein>
<feature type="domain" description="FAD-dependent oxidoreductase 2 FAD-binding" evidence="15">
    <location>
        <begin position="226"/>
        <end position="258"/>
    </location>
</feature>
<keyword evidence="9" id="KW-1133">Transmembrane helix</keyword>
<comment type="subcellular location">
    <subcellularLocation>
        <location evidence="3">Membrane</location>
    </subcellularLocation>
</comment>